<dbReference type="PROSITE" id="PS51471">
    <property type="entry name" value="FE2OG_OXY"/>
    <property type="match status" value="1"/>
</dbReference>
<dbReference type="Pfam" id="PF03171">
    <property type="entry name" value="2OG-FeII_Oxy"/>
    <property type="match status" value="1"/>
</dbReference>
<dbReference type="EMBL" id="QGKY02001925">
    <property type="protein sequence ID" value="KAF2548234.1"/>
    <property type="molecule type" value="Genomic_DNA"/>
</dbReference>
<dbReference type="GO" id="GO:0046872">
    <property type="term" value="F:metal ion binding"/>
    <property type="evidence" value="ECO:0007669"/>
    <property type="project" value="UniProtKB-KW"/>
</dbReference>
<dbReference type="GO" id="GO:0016491">
    <property type="term" value="F:oxidoreductase activity"/>
    <property type="evidence" value="ECO:0007669"/>
    <property type="project" value="UniProtKB-KW"/>
</dbReference>
<keyword evidence="1" id="KW-0408">Iron</keyword>
<sequence length="202" mass="22350">DIGLNGDSGEVEYLLFHTNDPAFRSKASFRSAVNCYIEAVRQLAHEILELTAEGLGVPPHTFSRVGFGEHTDPQILTVLRSNGVGGLQVSNPDGMWVPVFPDPSAFCVNVGDLLQVMTNGRFISLRHRALTYGKESRLSTSFFAGPPLQAKIGPLQAMVTTANQPRLYQTFTWSEYKNLAYSLRLEDSRLDMFRTGKGLEDP</sequence>
<keyword evidence="1" id="KW-0479">Metal-binding</keyword>
<feature type="non-terminal residue" evidence="3">
    <location>
        <position position="1"/>
    </location>
</feature>
<dbReference type="SUPFAM" id="SSF51197">
    <property type="entry name" value="Clavaminate synthase-like"/>
    <property type="match status" value="1"/>
</dbReference>
<comment type="similarity">
    <text evidence="1">Belongs to the iron/ascorbate-dependent oxidoreductase family.</text>
</comment>
<comment type="caution">
    <text evidence="3">The sequence shown here is derived from an EMBL/GenBank/DDBJ whole genome shotgun (WGS) entry which is preliminary data.</text>
</comment>
<gene>
    <name evidence="3" type="ORF">F2Q70_00021734</name>
</gene>
<dbReference type="AlphaFoldDB" id="A0A8S9GU59"/>
<feature type="domain" description="Fe2OG dioxygenase" evidence="2">
    <location>
        <begin position="26"/>
        <end position="146"/>
    </location>
</feature>
<proteinExistence type="inferred from homology"/>
<organism evidence="3">
    <name type="scientific">Brassica cretica</name>
    <name type="common">Mustard</name>
    <dbReference type="NCBI Taxonomy" id="69181"/>
    <lineage>
        <taxon>Eukaryota</taxon>
        <taxon>Viridiplantae</taxon>
        <taxon>Streptophyta</taxon>
        <taxon>Embryophyta</taxon>
        <taxon>Tracheophyta</taxon>
        <taxon>Spermatophyta</taxon>
        <taxon>Magnoliopsida</taxon>
        <taxon>eudicotyledons</taxon>
        <taxon>Gunneridae</taxon>
        <taxon>Pentapetalae</taxon>
        <taxon>rosids</taxon>
        <taxon>malvids</taxon>
        <taxon>Brassicales</taxon>
        <taxon>Brassicaceae</taxon>
        <taxon>Brassiceae</taxon>
        <taxon>Brassica</taxon>
    </lineage>
</organism>
<reference evidence="3" key="1">
    <citation type="submission" date="2019-12" db="EMBL/GenBank/DDBJ databases">
        <title>Genome sequencing and annotation of Brassica cretica.</title>
        <authorList>
            <person name="Studholme D.J."/>
            <person name="Sarris P.F."/>
        </authorList>
    </citation>
    <scope>NUCLEOTIDE SEQUENCE</scope>
    <source>
        <strain evidence="3">PFS-102/07</strain>
        <tissue evidence="3">Leaf</tissue>
    </source>
</reference>
<dbReference type="InterPro" id="IPR050231">
    <property type="entry name" value="Iron_ascorbate_oxido_reductase"/>
</dbReference>
<evidence type="ECO:0000256" key="1">
    <source>
        <dbReference type="RuleBase" id="RU003682"/>
    </source>
</evidence>
<protein>
    <recommendedName>
        <fullName evidence="2">Fe2OG dioxygenase domain-containing protein</fullName>
    </recommendedName>
</protein>
<evidence type="ECO:0000259" key="2">
    <source>
        <dbReference type="PROSITE" id="PS51471"/>
    </source>
</evidence>
<dbReference type="InterPro" id="IPR005123">
    <property type="entry name" value="Oxoglu/Fe-dep_dioxygenase_dom"/>
</dbReference>
<evidence type="ECO:0000313" key="3">
    <source>
        <dbReference type="EMBL" id="KAF2548234.1"/>
    </source>
</evidence>
<accession>A0A8S9GU59</accession>
<dbReference type="InterPro" id="IPR044861">
    <property type="entry name" value="IPNS-like_FE2OG_OXY"/>
</dbReference>
<keyword evidence="1" id="KW-0560">Oxidoreductase</keyword>
<dbReference type="Gene3D" id="2.60.120.330">
    <property type="entry name" value="B-lactam Antibiotic, Isopenicillin N Synthase, Chain"/>
    <property type="match status" value="2"/>
</dbReference>
<dbReference type="InterPro" id="IPR027443">
    <property type="entry name" value="IPNS-like_sf"/>
</dbReference>
<dbReference type="PANTHER" id="PTHR47990">
    <property type="entry name" value="2-OXOGLUTARATE (2OG) AND FE(II)-DEPENDENT OXYGENASE SUPERFAMILY PROTEIN-RELATED"/>
    <property type="match status" value="1"/>
</dbReference>
<name>A0A8S9GU59_BRACR</name>